<organism evidence="3 4">
    <name type="scientific">Aeromonas schubertii</name>
    <dbReference type="NCBI Taxonomy" id="652"/>
    <lineage>
        <taxon>Bacteria</taxon>
        <taxon>Pseudomonadati</taxon>
        <taxon>Pseudomonadota</taxon>
        <taxon>Gammaproteobacteria</taxon>
        <taxon>Aeromonadales</taxon>
        <taxon>Aeromonadaceae</taxon>
        <taxon>Aeromonas</taxon>
    </lineage>
</organism>
<sequence>MKSSLLLGALLLAGCAQGPANKVMEVNSQLAHCVGVAPMKCMQVREQDDAPWQLFYQKIDGFEFEPGYRYRLEVAVSQVDNPPADGSSLHYQLVRVIDKQPVR</sequence>
<accession>A0ABS7VEI3</accession>
<proteinExistence type="predicted"/>
<evidence type="ECO:0000256" key="1">
    <source>
        <dbReference type="SAM" id="SignalP"/>
    </source>
</evidence>
<dbReference type="PROSITE" id="PS51257">
    <property type="entry name" value="PROKAR_LIPOPROTEIN"/>
    <property type="match status" value="1"/>
</dbReference>
<keyword evidence="1" id="KW-0732">Signal</keyword>
<keyword evidence="4" id="KW-1185">Reference proteome</keyword>
<evidence type="ECO:0000259" key="2">
    <source>
        <dbReference type="Pfam" id="PF14302"/>
    </source>
</evidence>
<evidence type="ECO:0000313" key="3">
    <source>
        <dbReference type="EMBL" id="MBZ6067790.1"/>
    </source>
</evidence>
<dbReference type="RefSeq" id="WP_082177858.1">
    <property type="nucleotide sequence ID" value="NZ_CDDB01000010.1"/>
</dbReference>
<dbReference type="Pfam" id="PF14302">
    <property type="entry name" value="DUF4377"/>
    <property type="match status" value="1"/>
</dbReference>
<reference evidence="3 4" key="1">
    <citation type="submission" date="2021-09" db="EMBL/GenBank/DDBJ databases">
        <title>Aeromonas schubertii isolated from Asian sea bass.</title>
        <authorList>
            <person name="Pinpimai K."/>
        </authorList>
    </citation>
    <scope>NUCLEOTIDE SEQUENCE [LARGE SCALE GENOMIC DNA]</scope>
    <source>
        <strain evidence="3 4">CHULA2021a</strain>
    </source>
</reference>
<gene>
    <name evidence="3" type="ORF">LA374_16480</name>
</gene>
<feature type="domain" description="DUF4377" evidence="2">
    <location>
        <begin position="25"/>
        <end position="99"/>
    </location>
</feature>
<comment type="caution">
    <text evidence="3">The sequence shown here is derived from an EMBL/GenBank/DDBJ whole genome shotgun (WGS) entry which is preliminary data.</text>
</comment>
<name>A0ABS7VEI3_9GAMM</name>
<protein>
    <submittedName>
        <fullName evidence="3">DUF4377 domain-containing protein</fullName>
    </submittedName>
</protein>
<dbReference type="InterPro" id="IPR025485">
    <property type="entry name" value="DUF4377"/>
</dbReference>
<feature type="signal peptide" evidence="1">
    <location>
        <begin position="1"/>
        <end position="18"/>
    </location>
</feature>
<dbReference type="Proteomes" id="UP000774958">
    <property type="component" value="Unassembled WGS sequence"/>
</dbReference>
<evidence type="ECO:0000313" key="4">
    <source>
        <dbReference type="Proteomes" id="UP000774958"/>
    </source>
</evidence>
<dbReference type="EMBL" id="JAIRBT010000026">
    <property type="protein sequence ID" value="MBZ6067790.1"/>
    <property type="molecule type" value="Genomic_DNA"/>
</dbReference>
<feature type="chain" id="PRO_5047370120" evidence="1">
    <location>
        <begin position="19"/>
        <end position="103"/>
    </location>
</feature>